<evidence type="ECO:0000313" key="2">
    <source>
        <dbReference type="EMBL" id="SDX23267.1"/>
    </source>
</evidence>
<dbReference type="OrthoDB" id="9793039at2"/>
<dbReference type="InterPro" id="IPR052164">
    <property type="entry name" value="Anthracycline_SecMetBiosynth"/>
</dbReference>
<feature type="domain" description="VOC" evidence="1">
    <location>
        <begin position="8"/>
        <end position="122"/>
    </location>
</feature>
<dbReference type="Pfam" id="PF18029">
    <property type="entry name" value="Glyoxalase_6"/>
    <property type="match status" value="1"/>
</dbReference>
<gene>
    <name evidence="2" type="ORF">SAMN05421504_102751</name>
</gene>
<reference evidence="2 3" key="1">
    <citation type="submission" date="2016-10" db="EMBL/GenBank/DDBJ databases">
        <authorList>
            <person name="de Groot N.N."/>
        </authorList>
    </citation>
    <scope>NUCLEOTIDE SEQUENCE [LARGE SCALE GENOMIC DNA]</scope>
    <source>
        <strain evidence="2 3">CPCC 202699</strain>
    </source>
</reference>
<keyword evidence="3" id="KW-1185">Reference proteome</keyword>
<dbReference type="STRING" id="589385.SAMN05421504_102751"/>
<name>A0A1H3A0P0_9PSEU</name>
<evidence type="ECO:0000313" key="3">
    <source>
        <dbReference type="Proteomes" id="UP000199515"/>
    </source>
</evidence>
<dbReference type="CDD" id="cd07247">
    <property type="entry name" value="SgaA_N_like"/>
    <property type="match status" value="1"/>
</dbReference>
<proteinExistence type="predicted"/>
<organism evidence="2 3">
    <name type="scientific">Amycolatopsis xylanica</name>
    <dbReference type="NCBI Taxonomy" id="589385"/>
    <lineage>
        <taxon>Bacteria</taxon>
        <taxon>Bacillati</taxon>
        <taxon>Actinomycetota</taxon>
        <taxon>Actinomycetes</taxon>
        <taxon>Pseudonocardiales</taxon>
        <taxon>Pseudonocardiaceae</taxon>
        <taxon>Amycolatopsis</taxon>
    </lineage>
</organism>
<sequence length="125" mass="13394">MTAPAFGSVTWFQIGSADPAATKGFYSEMFDWSFEADDDLEGRYQLATTPGASHPTGGIFDTRGEFPNHAIFFVLVEDTHKAVAEAEKLGAKVLVPPTTSPKGLVFADLEDPQGNHFGVFTPPAS</sequence>
<protein>
    <recommendedName>
        <fullName evidence="1">VOC domain-containing protein</fullName>
    </recommendedName>
</protein>
<evidence type="ECO:0000259" key="1">
    <source>
        <dbReference type="PROSITE" id="PS51819"/>
    </source>
</evidence>
<dbReference type="Proteomes" id="UP000199515">
    <property type="component" value="Unassembled WGS sequence"/>
</dbReference>
<dbReference type="InterPro" id="IPR029068">
    <property type="entry name" value="Glyas_Bleomycin-R_OHBP_Dase"/>
</dbReference>
<dbReference type="InterPro" id="IPR037523">
    <property type="entry name" value="VOC_core"/>
</dbReference>
<accession>A0A1H3A0P0</accession>
<dbReference type="RefSeq" id="WP_091288594.1">
    <property type="nucleotide sequence ID" value="NZ_FNON01000002.1"/>
</dbReference>
<dbReference type="PROSITE" id="PS51819">
    <property type="entry name" value="VOC"/>
    <property type="match status" value="1"/>
</dbReference>
<dbReference type="AlphaFoldDB" id="A0A1H3A0P0"/>
<dbReference type="EMBL" id="FNON01000002">
    <property type="protein sequence ID" value="SDX23267.1"/>
    <property type="molecule type" value="Genomic_DNA"/>
</dbReference>
<dbReference type="Gene3D" id="3.10.180.10">
    <property type="entry name" value="2,3-Dihydroxybiphenyl 1,2-Dioxygenase, domain 1"/>
    <property type="match status" value="1"/>
</dbReference>
<dbReference type="SUPFAM" id="SSF54593">
    <property type="entry name" value="Glyoxalase/Bleomycin resistance protein/Dihydroxybiphenyl dioxygenase"/>
    <property type="match status" value="1"/>
</dbReference>
<dbReference type="PANTHER" id="PTHR33993:SF14">
    <property type="entry name" value="GB|AAF24581.1"/>
    <property type="match status" value="1"/>
</dbReference>
<dbReference type="PANTHER" id="PTHR33993">
    <property type="entry name" value="GLYOXALASE-RELATED"/>
    <property type="match status" value="1"/>
</dbReference>
<dbReference type="InterPro" id="IPR041581">
    <property type="entry name" value="Glyoxalase_6"/>
</dbReference>